<proteinExistence type="predicted"/>
<sequence>MLEDGRIVALKKSKIVDESQLSKFINEVVILSQINHRNVVQLLGCCLETEVPILVYKFIPNETLSKYITKQVEDFTLT</sequence>
<evidence type="ECO:0000313" key="4">
    <source>
        <dbReference type="EMBL" id="PRQ52201.1"/>
    </source>
</evidence>
<keyword evidence="2" id="KW-0067">ATP-binding</keyword>
<reference evidence="4 5" key="1">
    <citation type="journal article" date="2018" name="Nat. Genet.">
        <title>The Rosa genome provides new insights in the design of modern roses.</title>
        <authorList>
            <person name="Bendahmane M."/>
        </authorList>
    </citation>
    <scope>NUCLEOTIDE SEQUENCE [LARGE SCALE GENOMIC DNA]</scope>
    <source>
        <strain evidence="5">cv. Old Blush</strain>
    </source>
</reference>
<dbReference type="SUPFAM" id="SSF56112">
    <property type="entry name" value="Protein kinase-like (PK-like)"/>
    <property type="match status" value="1"/>
</dbReference>
<evidence type="ECO:0000259" key="3">
    <source>
        <dbReference type="PROSITE" id="PS50011"/>
    </source>
</evidence>
<dbReference type="InterPro" id="IPR011009">
    <property type="entry name" value="Kinase-like_dom_sf"/>
</dbReference>
<organism evidence="4 5">
    <name type="scientific">Rosa chinensis</name>
    <name type="common">China rose</name>
    <dbReference type="NCBI Taxonomy" id="74649"/>
    <lineage>
        <taxon>Eukaryota</taxon>
        <taxon>Viridiplantae</taxon>
        <taxon>Streptophyta</taxon>
        <taxon>Embryophyta</taxon>
        <taxon>Tracheophyta</taxon>
        <taxon>Spermatophyta</taxon>
        <taxon>Magnoliopsida</taxon>
        <taxon>eudicotyledons</taxon>
        <taxon>Gunneridae</taxon>
        <taxon>Pentapetalae</taxon>
        <taxon>rosids</taxon>
        <taxon>fabids</taxon>
        <taxon>Rosales</taxon>
        <taxon>Rosaceae</taxon>
        <taxon>Rosoideae</taxon>
        <taxon>Rosoideae incertae sedis</taxon>
        <taxon>Rosa</taxon>
    </lineage>
</organism>
<dbReference type="STRING" id="74649.A0A2P6S0K5"/>
<feature type="domain" description="Protein kinase" evidence="3">
    <location>
        <begin position="1"/>
        <end position="78"/>
    </location>
</feature>
<dbReference type="GO" id="GO:0005524">
    <property type="term" value="F:ATP binding"/>
    <property type="evidence" value="ECO:0007669"/>
    <property type="project" value="UniProtKB-KW"/>
</dbReference>
<dbReference type="FunFam" id="3.30.200.20:FF:001332">
    <property type="entry name" value="Wall-associated receptor kinase-like 10"/>
    <property type="match status" value="1"/>
</dbReference>
<keyword evidence="4" id="KW-0808">Transferase</keyword>
<dbReference type="Pfam" id="PF07714">
    <property type="entry name" value="PK_Tyr_Ser-Thr"/>
    <property type="match status" value="1"/>
</dbReference>
<accession>A0A2P6S0K5</accession>
<dbReference type="GO" id="GO:0004674">
    <property type="term" value="F:protein serine/threonine kinase activity"/>
    <property type="evidence" value="ECO:0007669"/>
    <property type="project" value="TreeGrafter"/>
</dbReference>
<evidence type="ECO:0000256" key="1">
    <source>
        <dbReference type="ARBA" id="ARBA00022741"/>
    </source>
</evidence>
<evidence type="ECO:0000313" key="5">
    <source>
        <dbReference type="Proteomes" id="UP000238479"/>
    </source>
</evidence>
<dbReference type="InterPro" id="IPR000719">
    <property type="entry name" value="Prot_kinase_dom"/>
</dbReference>
<dbReference type="GO" id="GO:0005886">
    <property type="term" value="C:plasma membrane"/>
    <property type="evidence" value="ECO:0007669"/>
    <property type="project" value="TreeGrafter"/>
</dbReference>
<keyword evidence="1" id="KW-0547">Nucleotide-binding</keyword>
<dbReference type="AlphaFoldDB" id="A0A2P6S0K5"/>
<dbReference type="Proteomes" id="UP000238479">
    <property type="component" value="Chromosome 2"/>
</dbReference>
<dbReference type="Gramene" id="PRQ52201">
    <property type="protein sequence ID" value="PRQ52201"/>
    <property type="gene ID" value="RchiOBHm_Chr2g0152891"/>
</dbReference>
<dbReference type="EMBL" id="PDCK01000040">
    <property type="protein sequence ID" value="PRQ52201.1"/>
    <property type="molecule type" value="Genomic_DNA"/>
</dbReference>
<dbReference type="GO" id="GO:0007166">
    <property type="term" value="P:cell surface receptor signaling pathway"/>
    <property type="evidence" value="ECO:0007669"/>
    <property type="project" value="InterPro"/>
</dbReference>
<dbReference type="PANTHER" id="PTHR27005:SF280">
    <property type="entry name" value="WALL-ASSOCIATED RECEPTOR KINASE-LIKE 8"/>
    <property type="match status" value="1"/>
</dbReference>
<dbReference type="InterPro" id="IPR001245">
    <property type="entry name" value="Ser-Thr/Tyr_kinase_cat_dom"/>
</dbReference>
<dbReference type="InterPro" id="IPR045274">
    <property type="entry name" value="WAK-like"/>
</dbReference>
<name>A0A2P6S0K5_ROSCH</name>
<dbReference type="PROSITE" id="PS50011">
    <property type="entry name" value="PROTEIN_KINASE_DOM"/>
    <property type="match status" value="1"/>
</dbReference>
<keyword evidence="5" id="KW-1185">Reference proteome</keyword>
<evidence type="ECO:0000256" key="2">
    <source>
        <dbReference type="ARBA" id="ARBA00022840"/>
    </source>
</evidence>
<dbReference type="PANTHER" id="PTHR27005">
    <property type="entry name" value="WALL-ASSOCIATED RECEPTOR KINASE-LIKE 21"/>
    <property type="match status" value="1"/>
</dbReference>
<gene>
    <name evidence="4" type="ORF">RchiOBHm_Chr2g0152891</name>
</gene>
<dbReference type="Gene3D" id="1.10.510.10">
    <property type="entry name" value="Transferase(Phosphotransferase) domain 1"/>
    <property type="match status" value="1"/>
</dbReference>
<comment type="caution">
    <text evidence="4">The sequence shown here is derived from an EMBL/GenBank/DDBJ whole genome shotgun (WGS) entry which is preliminary data.</text>
</comment>
<protein>
    <recommendedName>
        <fullName evidence="3">Protein kinase domain-containing protein</fullName>
    </recommendedName>
</protein>